<dbReference type="AlphaFoldDB" id="A0AAD1XGI0"/>
<keyword evidence="1" id="KW-1133">Transmembrane helix</keyword>
<keyword evidence="3" id="KW-1185">Reference proteome</keyword>
<keyword evidence="1" id="KW-0472">Membrane</keyword>
<feature type="transmembrane region" description="Helical" evidence="1">
    <location>
        <begin position="272"/>
        <end position="291"/>
    </location>
</feature>
<gene>
    <name evidence="2" type="ORF">ECRASSUSDP1_LOCUS12521</name>
</gene>
<organism evidence="2 3">
    <name type="scientific">Euplotes crassus</name>
    <dbReference type="NCBI Taxonomy" id="5936"/>
    <lineage>
        <taxon>Eukaryota</taxon>
        <taxon>Sar</taxon>
        <taxon>Alveolata</taxon>
        <taxon>Ciliophora</taxon>
        <taxon>Intramacronucleata</taxon>
        <taxon>Spirotrichea</taxon>
        <taxon>Hypotrichia</taxon>
        <taxon>Euplotida</taxon>
        <taxon>Euplotidae</taxon>
        <taxon>Moneuplotes</taxon>
    </lineage>
</organism>
<dbReference type="EMBL" id="CAMPGE010012433">
    <property type="protein sequence ID" value="CAI2371201.1"/>
    <property type="molecule type" value="Genomic_DNA"/>
</dbReference>
<keyword evidence="1" id="KW-0812">Transmembrane</keyword>
<evidence type="ECO:0000256" key="1">
    <source>
        <dbReference type="SAM" id="Phobius"/>
    </source>
</evidence>
<comment type="caution">
    <text evidence="2">The sequence shown here is derived from an EMBL/GenBank/DDBJ whole genome shotgun (WGS) entry which is preliminary data.</text>
</comment>
<sequence>MKFDRSLPKKQLDGALQSYREEKKSQLSYYAGKSEAGRVRNNDSFINKSYKKPPTLKFESDFGDLKEVERRKILYRVSKKIYTPDEIEFIRDQVLASSRRSTKKFLHFFTSICMIILILAMCGTLIYRIYQQWSIKYELNLASVSIQNPNVTNYVSNVTVIRYFLYDNTSGDTFSLNGVQTVRLQTAYTNLHSLCDNNNKTFVDIESKMKTIQDSTDSPFKLIYDLIFIIIMLLCMAYIIRRTWKPLKIYRVPLTIRSNNVSPWSYKQRFKLCAFAIFVIMASFFTRYNMYDYSQKCLYCFDKLNCRDVDNINHGSQVLGLTIMLPFLLLLLLQQFNEKLKYLVVPLILINGLFMFVVLVLCCYSYFIYFWYSAFIVLRVFHILNLLLTAGMFIMIYIVDNYMSSEFDYYEET</sequence>
<evidence type="ECO:0000313" key="3">
    <source>
        <dbReference type="Proteomes" id="UP001295684"/>
    </source>
</evidence>
<feature type="transmembrane region" description="Helical" evidence="1">
    <location>
        <begin position="222"/>
        <end position="240"/>
    </location>
</feature>
<reference evidence="2" key="1">
    <citation type="submission" date="2023-07" db="EMBL/GenBank/DDBJ databases">
        <authorList>
            <consortium name="AG Swart"/>
            <person name="Singh M."/>
            <person name="Singh A."/>
            <person name="Seah K."/>
            <person name="Emmerich C."/>
        </authorList>
    </citation>
    <scope>NUCLEOTIDE SEQUENCE</scope>
    <source>
        <strain evidence="2">DP1</strain>
    </source>
</reference>
<dbReference type="Proteomes" id="UP001295684">
    <property type="component" value="Unassembled WGS sequence"/>
</dbReference>
<feature type="transmembrane region" description="Helical" evidence="1">
    <location>
        <begin position="376"/>
        <end position="399"/>
    </location>
</feature>
<protein>
    <recommendedName>
        <fullName evidence="4">Transmembrane protein</fullName>
    </recommendedName>
</protein>
<evidence type="ECO:0008006" key="4">
    <source>
        <dbReference type="Google" id="ProtNLM"/>
    </source>
</evidence>
<name>A0AAD1XGI0_EUPCR</name>
<feature type="transmembrane region" description="Helical" evidence="1">
    <location>
        <begin position="311"/>
        <end position="333"/>
    </location>
</feature>
<feature type="transmembrane region" description="Helical" evidence="1">
    <location>
        <begin position="345"/>
        <end position="370"/>
    </location>
</feature>
<proteinExistence type="predicted"/>
<feature type="transmembrane region" description="Helical" evidence="1">
    <location>
        <begin position="105"/>
        <end position="130"/>
    </location>
</feature>
<accession>A0AAD1XGI0</accession>
<evidence type="ECO:0000313" key="2">
    <source>
        <dbReference type="EMBL" id="CAI2371201.1"/>
    </source>
</evidence>